<name>A0A0F7FA13_PAEDU</name>
<reference evidence="1 2" key="1">
    <citation type="submission" date="2015-03" db="EMBL/GenBank/DDBJ databases">
        <authorList>
            <person name="Abdul Halim M."/>
        </authorList>
    </citation>
    <scope>NUCLEOTIDE SEQUENCE [LARGE SCALE GENOMIC DNA]</scope>
    <source>
        <strain evidence="1 2">ATCC 35681</strain>
    </source>
</reference>
<reference evidence="1 2" key="2">
    <citation type="journal article" date="2016" name="Genome Announc.">
        <title>Genome Sequence of a Gram-Positive Diazotroph, Paenibacillus durus Type Strain ATCC 35681.</title>
        <authorList>
            <person name="Halim M.A."/>
            <person name="Rahman A.Y."/>
            <person name="Sim K.S."/>
            <person name="Yam H.C."/>
            <person name="Rahim A.A."/>
            <person name="Ghazali A.H."/>
            <person name="Najimudin N."/>
        </authorList>
    </citation>
    <scope>NUCLEOTIDE SEQUENCE [LARGE SCALE GENOMIC DNA]</scope>
    <source>
        <strain evidence="1 2">ATCC 35681</strain>
    </source>
</reference>
<dbReference type="HOGENOM" id="CLU_2937226_0_0_9"/>
<proteinExistence type="predicted"/>
<sequence length="60" mass="7091">MWNSSFFRVNLGLHFLYGFSQIWVDKSKKISPPSLIQFGKCRFVLYIKTEFNGLNPVFMI</sequence>
<evidence type="ECO:0000313" key="1">
    <source>
        <dbReference type="EMBL" id="AKG34822.1"/>
    </source>
</evidence>
<accession>A0A0F7FA13</accession>
<gene>
    <name evidence="1" type="ORF">VK70_09770</name>
</gene>
<organism evidence="1 2">
    <name type="scientific">Paenibacillus durus ATCC 35681</name>
    <dbReference type="NCBI Taxonomy" id="1333534"/>
    <lineage>
        <taxon>Bacteria</taxon>
        <taxon>Bacillati</taxon>
        <taxon>Bacillota</taxon>
        <taxon>Bacilli</taxon>
        <taxon>Bacillales</taxon>
        <taxon>Paenibacillaceae</taxon>
        <taxon>Paenibacillus</taxon>
    </lineage>
</organism>
<dbReference type="EMBL" id="CP011114">
    <property type="protein sequence ID" value="AKG34822.1"/>
    <property type="molecule type" value="Genomic_DNA"/>
</dbReference>
<dbReference type="AlphaFoldDB" id="A0A0F7FA13"/>
<protein>
    <submittedName>
        <fullName evidence="1">Uncharacterized protein</fullName>
    </submittedName>
</protein>
<evidence type="ECO:0000313" key="2">
    <source>
        <dbReference type="Proteomes" id="UP000034189"/>
    </source>
</evidence>
<dbReference type="Proteomes" id="UP000034189">
    <property type="component" value="Chromosome"/>
</dbReference>